<evidence type="ECO:0008006" key="4">
    <source>
        <dbReference type="Google" id="ProtNLM"/>
    </source>
</evidence>
<evidence type="ECO:0000256" key="1">
    <source>
        <dbReference type="SAM" id="SignalP"/>
    </source>
</evidence>
<evidence type="ECO:0000313" key="3">
    <source>
        <dbReference type="Proteomes" id="UP000219353"/>
    </source>
</evidence>
<keyword evidence="3" id="KW-1185">Reference proteome</keyword>
<gene>
    <name evidence="2" type="ORF">SAMN06297280_3457</name>
</gene>
<name>A0A285JH03_9GAMM</name>
<feature type="signal peptide" evidence="1">
    <location>
        <begin position="1"/>
        <end position="22"/>
    </location>
</feature>
<keyword evidence="1" id="KW-0732">Signal</keyword>
<dbReference type="AlphaFoldDB" id="A0A285JH03"/>
<dbReference type="InterPro" id="IPR011990">
    <property type="entry name" value="TPR-like_helical_dom_sf"/>
</dbReference>
<feature type="chain" id="PRO_5012990206" description="Tetratricopeptide repeat protein" evidence="1">
    <location>
        <begin position="23"/>
        <end position="328"/>
    </location>
</feature>
<evidence type="ECO:0000313" key="2">
    <source>
        <dbReference type="EMBL" id="SNY58656.1"/>
    </source>
</evidence>
<protein>
    <recommendedName>
        <fullName evidence="4">Tetratricopeptide repeat protein</fullName>
    </recommendedName>
</protein>
<reference evidence="3" key="1">
    <citation type="submission" date="2017-09" db="EMBL/GenBank/DDBJ databases">
        <authorList>
            <person name="Varghese N."/>
            <person name="Submissions S."/>
        </authorList>
    </citation>
    <scope>NUCLEOTIDE SEQUENCE [LARGE SCALE GENOMIC DNA]</scope>
    <source>
        <strain evidence="3">CGMCC 1.12461</strain>
    </source>
</reference>
<sequence>MVKSFLSYLLIVLLSATNFGFASEQEAAEHALLQGDATKTKALLDSIEQPASPKHLELEVIYHLMLGNTESAINQLNEYEKRFGDRADTHAFAAEAWRRVGHQANIFSKRKYYNKALASKWRAGELAPGNPKWLVLQASAAAQLDKRNKISSDEFTLTKQVMSLDEKWGFIAQINLAQNTDDIKQGLILTQQAHERFPDDFFVQERIAQFYWRLGERAQSQQHFFQACKNYPQTSWFDKLKWLNSCLQVAVFADKYGLGREVGVQALSELLRSFKLPTKDNLDLAIMLTQLAQGDEAQPAWDFLNTVIRTSNDQNLVKAAQKALSNRS</sequence>
<dbReference type="Proteomes" id="UP000219353">
    <property type="component" value="Unassembled WGS sequence"/>
</dbReference>
<dbReference type="SUPFAM" id="SSF48452">
    <property type="entry name" value="TPR-like"/>
    <property type="match status" value="1"/>
</dbReference>
<dbReference type="RefSeq" id="WP_097112635.1">
    <property type="nucleotide sequence ID" value="NZ_OBEB01000008.1"/>
</dbReference>
<dbReference type="EMBL" id="OBEB01000008">
    <property type="protein sequence ID" value="SNY58656.1"/>
    <property type="molecule type" value="Genomic_DNA"/>
</dbReference>
<organism evidence="2 3">
    <name type="scientific">Arsukibacterium tuosuense</name>
    <dbReference type="NCBI Taxonomy" id="1323745"/>
    <lineage>
        <taxon>Bacteria</taxon>
        <taxon>Pseudomonadati</taxon>
        <taxon>Pseudomonadota</taxon>
        <taxon>Gammaproteobacteria</taxon>
        <taxon>Chromatiales</taxon>
        <taxon>Chromatiaceae</taxon>
        <taxon>Arsukibacterium</taxon>
    </lineage>
</organism>
<proteinExistence type="predicted"/>
<dbReference type="Gene3D" id="1.25.40.10">
    <property type="entry name" value="Tetratricopeptide repeat domain"/>
    <property type="match status" value="1"/>
</dbReference>
<accession>A0A285JH03</accession>
<dbReference type="OrthoDB" id="6400872at2"/>